<sequence>MNFYDIIKKHLFGNGHYLYKKSVRLSRNDNQRRRKKRNEIKDWEV</sequence>
<protein>
    <submittedName>
        <fullName evidence="1">Uncharacterized protein</fullName>
    </submittedName>
</protein>
<evidence type="ECO:0000313" key="2">
    <source>
        <dbReference type="Proteomes" id="UP000050280"/>
    </source>
</evidence>
<keyword evidence="2" id="KW-1185">Reference proteome</keyword>
<dbReference type="Proteomes" id="UP000050280">
    <property type="component" value="Unassembled WGS sequence"/>
</dbReference>
<dbReference type="AlphaFoldDB" id="A0A0N8H4F7"/>
<reference evidence="1 2" key="1">
    <citation type="submission" date="2015-09" db="EMBL/GenBank/DDBJ databases">
        <title>Genome sequence of the marine flavobacterium Croceitalea dokdonensis DOKDO 023 that contains proton- and sodium-pumping rhodopsins.</title>
        <authorList>
            <person name="Kwon S.-K."/>
            <person name="Lee H.K."/>
            <person name="Kwak M.-J."/>
            <person name="Kim J.F."/>
        </authorList>
    </citation>
    <scope>NUCLEOTIDE SEQUENCE [LARGE SCALE GENOMIC DNA]</scope>
    <source>
        <strain evidence="1 2">DOKDO 023</strain>
    </source>
</reference>
<gene>
    <name evidence="1" type="ORF">I595_147</name>
</gene>
<evidence type="ECO:0000313" key="1">
    <source>
        <dbReference type="EMBL" id="KPM33244.1"/>
    </source>
</evidence>
<name>A0A0N8H4F7_9FLAO</name>
<organism evidence="1 2">
    <name type="scientific">Croceitalea dokdonensis DOKDO 023</name>
    <dbReference type="NCBI Taxonomy" id="1300341"/>
    <lineage>
        <taxon>Bacteria</taxon>
        <taxon>Pseudomonadati</taxon>
        <taxon>Bacteroidota</taxon>
        <taxon>Flavobacteriia</taxon>
        <taxon>Flavobacteriales</taxon>
        <taxon>Flavobacteriaceae</taxon>
        <taxon>Croceitalea</taxon>
    </lineage>
</organism>
<accession>A0A0N8H4F7</accession>
<proteinExistence type="predicted"/>
<comment type="caution">
    <text evidence="1">The sequence shown here is derived from an EMBL/GenBank/DDBJ whole genome shotgun (WGS) entry which is preliminary data.</text>
</comment>
<dbReference type="EMBL" id="LDJX01000001">
    <property type="protein sequence ID" value="KPM33244.1"/>
    <property type="molecule type" value="Genomic_DNA"/>
</dbReference>